<keyword evidence="2" id="KW-1185">Reference proteome</keyword>
<evidence type="ECO:0000313" key="2">
    <source>
        <dbReference type="Proteomes" id="UP000006565"/>
    </source>
</evidence>
<dbReference type="Gene3D" id="3.40.50.300">
    <property type="entry name" value="P-loop containing nucleotide triphosphate hydrolases"/>
    <property type="match status" value="1"/>
</dbReference>
<dbReference type="KEGG" id="mpi:Mpet_2604"/>
<name>E1RFP3_METP4</name>
<dbReference type="GeneID" id="9745097"/>
<dbReference type="RefSeq" id="WP_013330520.1">
    <property type="nucleotide sequence ID" value="NC_014507.1"/>
</dbReference>
<accession>E1RFP3</accession>
<evidence type="ECO:0000313" key="1">
    <source>
        <dbReference type="EMBL" id="ADN37347.1"/>
    </source>
</evidence>
<dbReference type="STRING" id="679926.Mpet_2604"/>
<evidence type="ECO:0008006" key="3">
    <source>
        <dbReference type="Google" id="ProtNLM"/>
    </source>
</evidence>
<dbReference type="InterPro" id="IPR055927">
    <property type="entry name" value="DUF7504"/>
</dbReference>
<sequence length="184" mass="20397">MASIDEILAGGDAGLVVLAETSAEVFQDCTPDLVRKLTEKEYNVVIITINNPSTILKKSYIKSGIDVEKVFFIDSITKYALGGLPEDKDESMYFINQPGSLTDIGIELNKSFARLGGQKVCVIIDSINTMLIYTPSQTLIKFIHFLSNKLRLLHYLGVYICINGSIDPLLTNQLKSLSDEFIKL</sequence>
<protein>
    <recommendedName>
        <fullName evidence="3">KaiC-like domain-containing protein</fullName>
    </recommendedName>
</protein>
<dbReference type="Proteomes" id="UP000006565">
    <property type="component" value="Chromosome"/>
</dbReference>
<proteinExistence type="predicted"/>
<dbReference type="Pfam" id="PF24336">
    <property type="entry name" value="DUF7504"/>
    <property type="match status" value="1"/>
</dbReference>
<reference evidence="1 2" key="1">
    <citation type="journal article" date="2010" name="Stand. Genomic Sci.">
        <title>Complete genome sequence of Methanoplanus petrolearius type strain (SEBR 4847).</title>
        <authorList>
            <person name="Brambilla E."/>
            <person name="Djao O.D."/>
            <person name="Daligault H."/>
            <person name="Lapidus A."/>
            <person name="Lucas S."/>
            <person name="Hammon N."/>
            <person name="Nolan M."/>
            <person name="Tice H."/>
            <person name="Cheng J.F."/>
            <person name="Han C."/>
            <person name="Tapia R."/>
            <person name="Goodwin L."/>
            <person name="Pitluck S."/>
            <person name="Liolios K."/>
            <person name="Ivanova N."/>
            <person name="Mavromatis K."/>
            <person name="Mikhailova N."/>
            <person name="Pati A."/>
            <person name="Chen A."/>
            <person name="Palaniappan K."/>
            <person name="Land M."/>
            <person name="Hauser L."/>
            <person name="Chang Y.J."/>
            <person name="Jeffries C.D."/>
            <person name="Rohde M."/>
            <person name="Spring S."/>
            <person name="Sikorski J."/>
            <person name="Goker M."/>
            <person name="Woyke T."/>
            <person name="Bristow J."/>
            <person name="Eisen J.A."/>
            <person name="Markowitz V."/>
            <person name="Hugenholtz P."/>
            <person name="Kyrpides N.C."/>
            <person name="Klenk H.P."/>
        </authorList>
    </citation>
    <scope>NUCLEOTIDE SEQUENCE [LARGE SCALE GENOMIC DNA]</scope>
    <source>
        <strain evidence="2">DSM 11571 / OCM 486 / SEBR 4847</strain>
    </source>
</reference>
<organism evidence="1 2">
    <name type="scientific">Methanolacinia petrolearia (strain DSM 11571 / OCM 486 / SEBR 4847)</name>
    <name type="common">Methanoplanus petrolearius</name>
    <dbReference type="NCBI Taxonomy" id="679926"/>
    <lineage>
        <taxon>Archaea</taxon>
        <taxon>Methanobacteriati</taxon>
        <taxon>Methanobacteriota</taxon>
        <taxon>Stenosarchaea group</taxon>
        <taxon>Methanomicrobia</taxon>
        <taxon>Methanomicrobiales</taxon>
        <taxon>Methanomicrobiaceae</taxon>
        <taxon>Methanolacinia</taxon>
    </lineage>
</organism>
<dbReference type="EMBL" id="CP002117">
    <property type="protein sequence ID" value="ADN37347.1"/>
    <property type="molecule type" value="Genomic_DNA"/>
</dbReference>
<dbReference type="OrthoDB" id="109251at2157"/>
<dbReference type="InterPro" id="IPR027417">
    <property type="entry name" value="P-loop_NTPase"/>
</dbReference>
<gene>
    <name evidence="1" type="ordered locus">Mpet_2604</name>
</gene>
<dbReference type="eggNOG" id="arCOG02452">
    <property type="taxonomic scope" value="Archaea"/>
</dbReference>
<dbReference type="AlphaFoldDB" id="E1RFP3"/>
<dbReference type="HOGENOM" id="CLU_121268_1_0_2"/>